<proteinExistence type="predicted"/>
<dbReference type="STRING" id="4795.A0A225VTT5"/>
<keyword evidence="4" id="KW-1185">Reference proteome</keyword>
<dbReference type="Gene3D" id="1.10.340.70">
    <property type="match status" value="1"/>
</dbReference>
<dbReference type="Pfam" id="PF17921">
    <property type="entry name" value="Integrase_H2C2"/>
    <property type="match status" value="1"/>
</dbReference>
<dbReference type="FunFam" id="1.10.340.70:FF:000001">
    <property type="entry name" value="Retrovirus-related Pol polyprotein from transposon gypsy-like Protein"/>
    <property type="match status" value="1"/>
</dbReference>
<keyword evidence="3" id="KW-0695">RNA-directed DNA polymerase</keyword>
<accession>A0A225VTT5</accession>
<evidence type="ECO:0000313" key="3">
    <source>
        <dbReference type="EMBL" id="OWZ08725.1"/>
    </source>
</evidence>
<feature type="region of interest" description="Disordered" evidence="1">
    <location>
        <begin position="1"/>
        <end position="65"/>
    </location>
</feature>
<dbReference type="AlphaFoldDB" id="A0A225VTT5"/>
<sequence>MAGEEDATQREETNGVPTEDSAHPEAELSRATEPNCDTNVSPNAKGLDPLTVQRERRRRPTTAQDEELRWANLKTVLRGDESTLTHRTARDAWKMSDHFVLSEANMLYNVGARPLRSGQQAMLRLVVPSTMIQEILQNCQDSLEGGHQAIVRTFYRVKRDYYWIGIYADVGKHVQSYPDCSSSKSQPKIRVISVDFVIPLPKYRWGNTAPLLFQCAFTGFVMGKAMADTTALRVA</sequence>
<gene>
    <name evidence="3" type="ORF">PHMEG_00018689</name>
</gene>
<comment type="caution">
    <text evidence="3">The sequence shown here is derived from an EMBL/GenBank/DDBJ whole genome shotgun (WGS) entry which is preliminary data.</text>
</comment>
<dbReference type="OrthoDB" id="125421at2759"/>
<keyword evidence="3" id="KW-0548">Nucleotidyltransferase</keyword>
<dbReference type="PANTHER" id="PTHR37984">
    <property type="entry name" value="PROTEIN CBG26694"/>
    <property type="match status" value="1"/>
</dbReference>
<organism evidence="3 4">
    <name type="scientific">Phytophthora megakarya</name>
    <dbReference type="NCBI Taxonomy" id="4795"/>
    <lineage>
        <taxon>Eukaryota</taxon>
        <taxon>Sar</taxon>
        <taxon>Stramenopiles</taxon>
        <taxon>Oomycota</taxon>
        <taxon>Peronosporomycetes</taxon>
        <taxon>Peronosporales</taxon>
        <taxon>Peronosporaceae</taxon>
        <taxon>Phytophthora</taxon>
    </lineage>
</organism>
<evidence type="ECO:0000256" key="1">
    <source>
        <dbReference type="SAM" id="MobiDB-lite"/>
    </source>
</evidence>
<protein>
    <submittedName>
        <fullName evidence="3">Reverse transcriptase</fullName>
    </submittedName>
</protein>
<dbReference type="PANTHER" id="PTHR37984:SF5">
    <property type="entry name" value="PROTEIN NYNRIN-LIKE"/>
    <property type="match status" value="1"/>
</dbReference>
<dbReference type="InterPro" id="IPR050951">
    <property type="entry name" value="Retrovirus_Pol_polyprotein"/>
</dbReference>
<feature type="domain" description="Integrase zinc-binding" evidence="2">
    <location>
        <begin position="127"/>
        <end position="185"/>
    </location>
</feature>
<keyword evidence="3" id="KW-0808">Transferase</keyword>
<dbReference type="Proteomes" id="UP000198211">
    <property type="component" value="Unassembled WGS sequence"/>
</dbReference>
<evidence type="ECO:0000313" key="4">
    <source>
        <dbReference type="Proteomes" id="UP000198211"/>
    </source>
</evidence>
<evidence type="ECO:0000259" key="2">
    <source>
        <dbReference type="Pfam" id="PF17921"/>
    </source>
</evidence>
<dbReference type="GO" id="GO:0003964">
    <property type="term" value="F:RNA-directed DNA polymerase activity"/>
    <property type="evidence" value="ECO:0007669"/>
    <property type="project" value="UniProtKB-KW"/>
</dbReference>
<dbReference type="InterPro" id="IPR041588">
    <property type="entry name" value="Integrase_H2C2"/>
</dbReference>
<dbReference type="EMBL" id="NBNE01003045">
    <property type="protein sequence ID" value="OWZ08725.1"/>
    <property type="molecule type" value="Genomic_DNA"/>
</dbReference>
<name>A0A225VTT5_9STRA</name>
<feature type="compositionally biased region" description="Basic and acidic residues" evidence="1">
    <location>
        <begin position="20"/>
        <end position="30"/>
    </location>
</feature>
<reference evidence="4" key="1">
    <citation type="submission" date="2017-03" db="EMBL/GenBank/DDBJ databases">
        <title>Phytopthora megakarya and P. palmivora, two closely related causual agents of cacao black pod achieved similar genome size and gene model numbers by different mechanisms.</title>
        <authorList>
            <person name="Ali S."/>
            <person name="Shao J."/>
            <person name="Larry D.J."/>
            <person name="Kronmiller B."/>
            <person name="Shen D."/>
            <person name="Strem M.D."/>
            <person name="Melnick R.L."/>
            <person name="Guiltinan M.J."/>
            <person name="Tyler B.M."/>
            <person name="Meinhardt L.W."/>
            <person name="Bailey B.A."/>
        </authorList>
    </citation>
    <scope>NUCLEOTIDE SEQUENCE [LARGE SCALE GENOMIC DNA]</scope>
    <source>
        <strain evidence="4">zdho120</strain>
    </source>
</reference>